<reference evidence="4" key="1">
    <citation type="submission" date="2015-10" db="EMBL/GenBank/DDBJ databases">
        <authorList>
            <person name="Ju K.-S."/>
            <person name="Doroghazi J.R."/>
            <person name="Metcalf W.W."/>
        </authorList>
    </citation>
    <scope>NUCLEOTIDE SEQUENCE [LARGE SCALE GENOMIC DNA]</scope>
    <source>
        <strain evidence="4">NRRL 3151</strain>
    </source>
</reference>
<dbReference type="OrthoDB" id="3388214at2"/>
<evidence type="ECO:0000256" key="2">
    <source>
        <dbReference type="SAM" id="Phobius"/>
    </source>
</evidence>
<keyword evidence="2" id="KW-1133">Transmembrane helix</keyword>
<feature type="transmembrane region" description="Helical" evidence="2">
    <location>
        <begin position="12"/>
        <end position="32"/>
    </location>
</feature>
<comment type="caution">
    <text evidence="3">The sequence shown here is derived from an EMBL/GenBank/DDBJ whole genome shotgun (WGS) entry which is preliminary data.</text>
</comment>
<evidence type="ECO:0000256" key="1">
    <source>
        <dbReference type="SAM" id="MobiDB-lite"/>
    </source>
</evidence>
<feature type="transmembrane region" description="Helical" evidence="2">
    <location>
        <begin position="90"/>
        <end position="115"/>
    </location>
</feature>
<name>A0A0X3VDH3_9ACTN</name>
<evidence type="ECO:0000313" key="4">
    <source>
        <dbReference type="Proteomes" id="UP000053923"/>
    </source>
</evidence>
<dbReference type="RefSeq" id="WP_062700425.1">
    <property type="nucleotide sequence ID" value="NZ_LLZG01000047.1"/>
</dbReference>
<evidence type="ECO:0000313" key="3">
    <source>
        <dbReference type="EMBL" id="KUL42805.1"/>
    </source>
</evidence>
<dbReference type="EMBL" id="LLZG01000047">
    <property type="protein sequence ID" value="KUL42805.1"/>
    <property type="molecule type" value="Genomic_DNA"/>
</dbReference>
<keyword evidence="4" id="KW-1185">Reference proteome</keyword>
<proteinExistence type="predicted"/>
<dbReference type="Proteomes" id="UP000053923">
    <property type="component" value="Unassembled WGS sequence"/>
</dbReference>
<keyword evidence="2" id="KW-0472">Membrane</keyword>
<feature type="region of interest" description="Disordered" evidence="1">
    <location>
        <begin position="121"/>
        <end position="144"/>
    </location>
</feature>
<feature type="transmembrane region" description="Helical" evidence="2">
    <location>
        <begin position="44"/>
        <end position="70"/>
    </location>
</feature>
<dbReference type="AlphaFoldDB" id="A0A0X3VDH3"/>
<accession>A0A0X3VDH3</accession>
<keyword evidence="2" id="KW-0812">Transmembrane</keyword>
<sequence length="144" mass="14985">MQEIIGAAAQFPTVIFTSALVVALGFWFLVLLGRARVRDFDADAPALANALGGVPVAVAAFVVTVCGWLVSLTGLVVMDRADVTGFGAAVARVALLALSALVAWSVTHGLAAPLSRQFSAEHRPRQRDLANGTPFDPGSRSARS</sequence>
<protein>
    <submittedName>
        <fullName evidence="3">Uncharacterized protein</fullName>
    </submittedName>
</protein>
<organism evidence="3 4">
    <name type="scientific">Streptomyces regalis</name>
    <dbReference type="NCBI Taxonomy" id="68262"/>
    <lineage>
        <taxon>Bacteria</taxon>
        <taxon>Bacillati</taxon>
        <taxon>Actinomycetota</taxon>
        <taxon>Actinomycetes</taxon>
        <taxon>Kitasatosporales</taxon>
        <taxon>Streptomycetaceae</taxon>
        <taxon>Streptomyces</taxon>
    </lineage>
</organism>
<gene>
    <name evidence="3" type="ORF">ADL12_09185</name>
</gene>